<gene>
    <name evidence="1" type="ORF">STH12_02772</name>
</gene>
<evidence type="ECO:0000313" key="1">
    <source>
        <dbReference type="EMBL" id="AZQ11841.1"/>
    </source>
</evidence>
<evidence type="ECO:0000313" key="2">
    <source>
        <dbReference type="Proteomes" id="UP000278437"/>
    </source>
</evidence>
<dbReference type="EMBL" id="CP020373">
    <property type="protein sequence ID" value="AZQ11841.1"/>
    <property type="molecule type" value="Genomic_DNA"/>
</dbReference>
<name>A0ABM7DQ78_9GAMM</name>
<proteinExistence type="predicted"/>
<dbReference type="Proteomes" id="UP000278437">
    <property type="component" value="Chromosome"/>
</dbReference>
<organism evidence="1 2">
    <name type="scientific">Shewanella khirikhana</name>
    <dbReference type="NCBI Taxonomy" id="1965282"/>
    <lineage>
        <taxon>Bacteria</taxon>
        <taxon>Pseudomonadati</taxon>
        <taxon>Pseudomonadota</taxon>
        <taxon>Gammaproteobacteria</taxon>
        <taxon>Alteromonadales</taxon>
        <taxon>Shewanellaceae</taxon>
        <taxon>Shewanella</taxon>
    </lineage>
</organism>
<sequence length="75" mass="8527">MKVRPRIAQEEVWGYPGKKVIGKRQQVNQRASATTAWSGALSLTGGRQPERVTKYPWECSRVGRPRKTIYGNLQL</sequence>
<keyword evidence="2" id="KW-1185">Reference proteome</keyword>
<protein>
    <submittedName>
        <fullName evidence="1">Uncharacterized protein</fullName>
    </submittedName>
</protein>
<accession>A0ABM7DQ78</accession>
<reference evidence="2" key="1">
    <citation type="submission" date="2017-03" db="EMBL/GenBank/DDBJ databases">
        <title>Full genome sequence of a non-lethal Shewanella isolate that potentiates virulence of Vibio parahaemolyticus causing acute hepatopancreatic necrosis disease (AHPND) in shrimp.</title>
        <authorList>
            <person name="Prachumwat A."/>
            <person name="Sritunyalucksana K."/>
        </authorList>
    </citation>
    <scope>NUCLEOTIDE SEQUENCE [LARGE SCALE GENOMIC DNA]</scope>
    <source>
        <strain evidence="2">TH2012</strain>
    </source>
</reference>